<dbReference type="PROSITE" id="PS50109">
    <property type="entry name" value="HIS_KIN"/>
    <property type="match status" value="1"/>
</dbReference>
<dbReference type="InterPro" id="IPR050351">
    <property type="entry name" value="BphY/WalK/GraS-like"/>
</dbReference>
<evidence type="ECO:0000256" key="3">
    <source>
        <dbReference type="ARBA" id="ARBA00012438"/>
    </source>
</evidence>
<dbReference type="CDD" id="cd00082">
    <property type="entry name" value="HisKA"/>
    <property type="match status" value="1"/>
</dbReference>
<evidence type="ECO:0000256" key="8">
    <source>
        <dbReference type="ARBA" id="ARBA00022840"/>
    </source>
</evidence>
<dbReference type="GO" id="GO:0007234">
    <property type="term" value="P:osmosensory signaling via phosphorelay pathway"/>
    <property type="evidence" value="ECO:0007669"/>
    <property type="project" value="TreeGrafter"/>
</dbReference>
<comment type="subcellular location">
    <subcellularLocation>
        <location evidence="2">Cell membrane</location>
        <topology evidence="2">Multi-pass membrane protein</topology>
    </subcellularLocation>
</comment>
<evidence type="ECO:0000256" key="4">
    <source>
        <dbReference type="ARBA" id="ARBA00022553"/>
    </source>
</evidence>
<evidence type="ECO:0000313" key="12">
    <source>
        <dbReference type="EMBL" id="KEQ26460.1"/>
    </source>
</evidence>
<evidence type="ECO:0000259" key="11">
    <source>
        <dbReference type="PROSITE" id="PS50109"/>
    </source>
</evidence>
<dbReference type="Gene3D" id="1.10.287.130">
    <property type="match status" value="1"/>
</dbReference>
<evidence type="ECO:0000256" key="6">
    <source>
        <dbReference type="ARBA" id="ARBA00022741"/>
    </source>
</evidence>
<dbReference type="EMBL" id="JNVM01000006">
    <property type="protein sequence ID" value="KEQ26460.1"/>
    <property type="molecule type" value="Genomic_DNA"/>
</dbReference>
<dbReference type="GO" id="GO:0005524">
    <property type="term" value="F:ATP binding"/>
    <property type="evidence" value="ECO:0007669"/>
    <property type="project" value="UniProtKB-KW"/>
</dbReference>
<keyword evidence="9" id="KW-0902">Two-component regulatory system</keyword>
<evidence type="ECO:0000256" key="1">
    <source>
        <dbReference type="ARBA" id="ARBA00000085"/>
    </source>
</evidence>
<dbReference type="CDD" id="cd00075">
    <property type="entry name" value="HATPase"/>
    <property type="match status" value="1"/>
</dbReference>
<evidence type="ECO:0000256" key="2">
    <source>
        <dbReference type="ARBA" id="ARBA00004651"/>
    </source>
</evidence>
<dbReference type="GO" id="GO:0030295">
    <property type="term" value="F:protein kinase activator activity"/>
    <property type="evidence" value="ECO:0007669"/>
    <property type="project" value="TreeGrafter"/>
</dbReference>
<dbReference type="SUPFAM" id="SSF55874">
    <property type="entry name" value="ATPase domain of HSP90 chaperone/DNA topoisomerase II/histidine kinase"/>
    <property type="match status" value="1"/>
</dbReference>
<comment type="catalytic activity">
    <reaction evidence="1">
        <text>ATP + protein L-histidine = ADP + protein N-phospho-L-histidine.</text>
        <dbReference type="EC" id="2.7.13.3"/>
    </reaction>
</comment>
<keyword evidence="13" id="KW-1185">Reference proteome</keyword>
<dbReference type="GO" id="GO:0005886">
    <property type="term" value="C:plasma membrane"/>
    <property type="evidence" value="ECO:0007669"/>
    <property type="project" value="UniProtKB-SubCell"/>
</dbReference>
<dbReference type="SMART" id="SM00388">
    <property type="entry name" value="HisKA"/>
    <property type="match status" value="1"/>
</dbReference>
<dbReference type="EC" id="2.7.13.3" evidence="3"/>
<proteinExistence type="predicted"/>
<dbReference type="Pfam" id="PF02518">
    <property type="entry name" value="HATPase_c"/>
    <property type="match status" value="1"/>
</dbReference>
<accession>A0A081P6Y7</accession>
<dbReference type="InterPro" id="IPR005467">
    <property type="entry name" value="His_kinase_dom"/>
</dbReference>
<feature type="transmembrane region" description="Helical" evidence="10">
    <location>
        <begin position="164"/>
        <end position="184"/>
    </location>
</feature>
<evidence type="ECO:0000256" key="7">
    <source>
        <dbReference type="ARBA" id="ARBA00022777"/>
    </source>
</evidence>
<keyword evidence="6" id="KW-0547">Nucleotide-binding</keyword>
<dbReference type="FunFam" id="3.30.565.10:FF:000006">
    <property type="entry name" value="Sensor histidine kinase WalK"/>
    <property type="match status" value="1"/>
</dbReference>
<gene>
    <name evidence="12" type="ORF">ET33_31905</name>
</gene>
<dbReference type="InterPro" id="IPR003661">
    <property type="entry name" value="HisK_dim/P_dom"/>
</dbReference>
<dbReference type="InterPro" id="IPR036097">
    <property type="entry name" value="HisK_dim/P_sf"/>
</dbReference>
<dbReference type="eggNOG" id="COG2205">
    <property type="taxonomic scope" value="Bacteria"/>
</dbReference>
<dbReference type="Gene3D" id="6.10.340.10">
    <property type="match status" value="1"/>
</dbReference>
<dbReference type="Pfam" id="PF00512">
    <property type="entry name" value="HisKA"/>
    <property type="match status" value="1"/>
</dbReference>
<feature type="domain" description="Histidine kinase" evidence="11">
    <location>
        <begin position="250"/>
        <end position="467"/>
    </location>
</feature>
<keyword evidence="10" id="KW-1133">Transmembrane helix</keyword>
<dbReference type="AlphaFoldDB" id="A0A081P6Y7"/>
<name>A0A081P6Y7_9BACL</name>
<dbReference type="GO" id="GO:0000156">
    <property type="term" value="F:phosphorelay response regulator activity"/>
    <property type="evidence" value="ECO:0007669"/>
    <property type="project" value="TreeGrafter"/>
</dbReference>
<comment type="caution">
    <text evidence="12">The sequence shown here is derived from an EMBL/GenBank/DDBJ whole genome shotgun (WGS) entry which is preliminary data.</text>
</comment>
<dbReference type="SMART" id="SM00387">
    <property type="entry name" value="HATPase_c"/>
    <property type="match status" value="1"/>
</dbReference>
<evidence type="ECO:0000313" key="13">
    <source>
        <dbReference type="Proteomes" id="UP000028123"/>
    </source>
</evidence>
<dbReference type="OrthoDB" id="368131at2"/>
<keyword evidence="7" id="KW-0418">Kinase</keyword>
<dbReference type="InterPro" id="IPR003594">
    <property type="entry name" value="HATPase_dom"/>
</dbReference>
<organism evidence="12 13">
    <name type="scientific">Paenibacillus tyrfis</name>
    <dbReference type="NCBI Taxonomy" id="1501230"/>
    <lineage>
        <taxon>Bacteria</taxon>
        <taxon>Bacillati</taxon>
        <taxon>Bacillota</taxon>
        <taxon>Bacilli</taxon>
        <taxon>Bacillales</taxon>
        <taxon>Paenibacillaceae</taxon>
        <taxon>Paenibacillus</taxon>
    </lineage>
</organism>
<evidence type="ECO:0000256" key="5">
    <source>
        <dbReference type="ARBA" id="ARBA00022679"/>
    </source>
</evidence>
<dbReference type="Gene3D" id="3.30.565.10">
    <property type="entry name" value="Histidine kinase-like ATPase, C-terminal domain"/>
    <property type="match status" value="1"/>
</dbReference>
<dbReference type="RefSeq" id="WP_036679042.1">
    <property type="nucleotide sequence ID" value="NZ_JNVM01000006.1"/>
</dbReference>
<dbReference type="SUPFAM" id="SSF47384">
    <property type="entry name" value="Homodimeric domain of signal transducing histidine kinase"/>
    <property type="match status" value="1"/>
</dbReference>
<dbReference type="PRINTS" id="PR00344">
    <property type="entry name" value="BCTRLSENSOR"/>
</dbReference>
<dbReference type="Proteomes" id="UP000028123">
    <property type="component" value="Unassembled WGS sequence"/>
</dbReference>
<reference evidence="12 13" key="1">
    <citation type="submission" date="2014-06" db="EMBL/GenBank/DDBJ databases">
        <title>Draft genome sequence of Paenibacillus sp. MSt1.</title>
        <authorList>
            <person name="Aw Y.K."/>
            <person name="Ong K.S."/>
            <person name="Gan H.M."/>
            <person name="Lee S.M."/>
        </authorList>
    </citation>
    <scope>NUCLEOTIDE SEQUENCE [LARGE SCALE GENOMIC DNA]</scope>
    <source>
        <strain evidence="12 13">MSt1</strain>
    </source>
</reference>
<keyword evidence="8" id="KW-0067">ATP-binding</keyword>
<keyword evidence="4" id="KW-0597">Phosphoprotein</keyword>
<dbReference type="PANTHER" id="PTHR42878">
    <property type="entry name" value="TWO-COMPONENT HISTIDINE KINASE"/>
    <property type="match status" value="1"/>
</dbReference>
<feature type="transmembrane region" description="Helical" evidence="10">
    <location>
        <begin position="9"/>
        <end position="32"/>
    </location>
</feature>
<evidence type="ECO:0000256" key="9">
    <source>
        <dbReference type="ARBA" id="ARBA00023012"/>
    </source>
</evidence>
<sequence length="467" mass="52469">MKRKVIIQFLLSMSTLAILILIVNYTALYFLAGGPAFENGRTAAFAERFTHDFGQRIALQDGRPYVIPEGLEELDHQRAWIQILDETGTEAFAYHKPPHALTHYSPSEIAFFYKYAVKDFTVFISRVENNGYHWSYMIGFPAETVAKYFLYISPKNVQTFFPNGLYILIGVTLGGTLIIGYLFARRLSRPVRTVIDAIRELADGRYELRLAPKGIYKDVYRSLLHLSSTLSSLKQHRDRVDRMREEWIAGLSHDLKTPLSSIKGYGEVLAETNYDLSPDERTGYAATIVRNAAYMEGLLDDLRLTSQLKHNLLPMDKRESDVVRLLQETVILLLNSPEGEERTISFDARPQTIPLSFDAKLLQRAFLNLLFNALVHNPAGTQVQVAVSGSESGIRVVIADNGVGISKEDMAKLFDRYYRGTNTAASHQGSGLGLAIARQIIEAHDGKVEVESRLGHGTTIIVHFPQT</sequence>
<keyword evidence="10" id="KW-0812">Transmembrane</keyword>
<keyword evidence="5" id="KW-0808">Transferase</keyword>
<evidence type="ECO:0000256" key="10">
    <source>
        <dbReference type="SAM" id="Phobius"/>
    </source>
</evidence>
<dbReference type="InterPro" id="IPR036890">
    <property type="entry name" value="HATPase_C_sf"/>
</dbReference>
<dbReference type="InterPro" id="IPR004358">
    <property type="entry name" value="Sig_transdc_His_kin-like_C"/>
</dbReference>
<dbReference type="GO" id="GO:0000155">
    <property type="term" value="F:phosphorelay sensor kinase activity"/>
    <property type="evidence" value="ECO:0007669"/>
    <property type="project" value="InterPro"/>
</dbReference>
<protein>
    <recommendedName>
        <fullName evidence="3">histidine kinase</fullName>
        <ecNumber evidence="3">2.7.13.3</ecNumber>
    </recommendedName>
</protein>
<keyword evidence="10" id="KW-0472">Membrane</keyword>
<dbReference type="PANTHER" id="PTHR42878:SF7">
    <property type="entry name" value="SENSOR HISTIDINE KINASE GLRK"/>
    <property type="match status" value="1"/>
</dbReference>